<sequence>MTEIIVTPSRNKTVGIMKFIWATLLVAASSAFASPVAEANAGGAPKPDPGKPGYGDYGKYGEYGRYADYGKYNPPKGGYGDYKKYPEPKGGYGDYGKYPRE</sequence>
<dbReference type="RefSeq" id="XP_024751064.1">
    <property type="nucleotide sequence ID" value="XM_024894120.1"/>
</dbReference>
<evidence type="ECO:0000313" key="3">
    <source>
        <dbReference type="EMBL" id="PTB67744.1"/>
    </source>
</evidence>
<organism evidence="3 4">
    <name type="scientific">Trichoderma citrinoviride</name>
    <dbReference type="NCBI Taxonomy" id="58853"/>
    <lineage>
        <taxon>Eukaryota</taxon>
        <taxon>Fungi</taxon>
        <taxon>Dikarya</taxon>
        <taxon>Ascomycota</taxon>
        <taxon>Pezizomycotina</taxon>
        <taxon>Sordariomycetes</taxon>
        <taxon>Hypocreomycetidae</taxon>
        <taxon>Hypocreales</taxon>
        <taxon>Hypocreaceae</taxon>
        <taxon>Trichoderma</taxon>
    </lineage>
</organism>
<proteinExistence type="predicted"/>
<feature type="chain" id="PRO_5015394268" evidence="2">
    <location>
        <begin position="34"/>
        <end position="101"/>
    </location>
</feature>
<feature type="region of interest" description="Disordered" evidence="1">
    <location>
        <begin position="71"/>
        <end position="101"/>
    </location>
</feature>
<gene>
    <name evidence="3" type="ORF">BBK36DRAFT_1158568</name>
</gene>
<dbReference type="AlphaFoldDB" id="A0A2T4BEI3"/>
<evidence type="ECO:0000256" key="1">
    <source>
        <dbReference type="SAM" id="MobiDB-lite"/>
    </source>
</evidence>
<reference evidence="4" key="1">
    <citation type="submission" date="2016-07" db="EMBL/GenBank/DDBJ databases">
        <title>Multiple horizontal gene transfer events from other fungi enriched the ability of initially mycotrophic Trichoderma (Ascomycota) to feed on dead plant biomass.</title>
        <authorList>
            <consortium name="DOE Joint Genome Institute"/>
            <person name="Atanasova L."/>
            <person name="Chenthamara K."/>
            <person name="Zhang J."/>
            <person name="Grujic M."/>
            <person name="Henrissat B."/>
            <person name="Kuo A."/>
            <person name="Aerts A."/>
            <person name="Salamov A."/>
            <person name="Lipzen A."/>
            <person name="Labutti K."/>
            <person name="Barry K."/>
            <person name="Miao Y."/>
            <person name="Rahimi M.J."/>
            <person name="Shen Q."/>
            <person name="Grigoriev I.V."/>
            <person name="Kubicek C.P."/>
            <person name="Druzhinina I.S."/>
        </authorList>
    </citation>
    <scope>NUCLEOTIDE SEQUENCE [LARGE SCALE GENOMIC DNA]</scope>
    <source>
        <strain evidence="4">TUCIM 6016</strain>
    </source>
</reference>
<keyword evidence="2" id="KW-0732">Signal</keyword>
<dbReference type="EMBL" id="KZ680211">
    <property type="protein sequence ID" value="PTB67744.1"/>
    <property type="molecule type" value="Genomic_DNA"/>
</dbReference>
<keyword evidence="4" id="KW-1185">Reference proteome</keyword>
<dbReference type="GeneID" id="36602238"/>
<protein>
    <submittedName>
        <fullName evidence="3">Uncharacterized protein</fullName>
    </submittedName>
</protein>
<evidence type="ECO:0000256" key="2">
    <source>
        <dbReference type="SAM" id="SignalP"/>
    </source>
</evidence>
<accession>A0A2T4BEI3</accession>
<feature type="signal peptide" evidence="2">
    <location>
        <begin position="1"/>
        <end position="33"/>
    </location>
</feature>
<name>A0A2T4BEI3_9HYPO</name>
<evidence type="ECO:0000313" key="4">
    <source>
        <dbReference type="Proteomes" id="UP000241546"/>
    </source>
</evidence>
<dbReference type="Proteomes" id="UP000241546">
    <property type="component" value="Unassembled WGS sequence"/>
</dbReference>